<comment type="caution">
    <text evidence="1">The sequence shown here is derived from an EMBL/GenBank/DDBJ whole genome shotgun (WGS) entry which is preliminary data.</text>
</comment>
<keyword evidence="2" id="KW-1185">Reference proteome</keyword>
<gene>
    <name evidence="1" type="ORF">H1R20_g1268</name>
</gene>
<protein>
    <submittedName>
        <fullName evidence="1">Uncharacterized protein</fullName>
    </submittedName>
</protein>
<proteinExistence type="predicted"/>
<evidence type="ECO:0000313" key="1">
    <source>
        <dbReference type="EMBL" id="KAJ2935826.1"/>
    </source>
</evidence>
<reference evidence="1" key="1">
    <citation type="submission" date="2022-06" db="EMBL/GenBank/DDBJ databases">
        <title>Genome Sequence of Candolleomyces eurysporus.</title>
        <authorList>
            <person name="Buettner E."/>
        </authorList>
    </citation>
    <scope>NUCLEOTIDE SEQUENCE</scope>
    <source>
        <strain evidence="1">VTCC 930004</strain>
    </source>
</reference>
<organism evidence="1 2">
    <name type="scientific">Candolleomyces eurysporus</name>
    <dbReference type="NCBI Taxonomy" id="2828524"/>
    <lineage>
        <taxon>Eukaryota</taxon>
        <taxon>Fungi</taxon>
        <taxon>Dikarya</taxon>
        <taxon>Basidiomycota</taxon>
        <taxon>Agaricomycotina</taxon>
        <taxon>Agaricomycetes</taxon>
        <taxon>Agaricomycetidae</taxon>
        <taxon>Agaricales</taxon>
        <taxon>Agaricineae</taxon>
        <taxon>Psathyrellaceae</taxon>
        <taxon>Candolleomyces</taxon>
    </lineage>
</organism>
<feature type="non-terminal residue" evidence="1">
    <location>
        <position position="68"/>
    </location>
</feature>
<evidence type="ECO:0000313" key="2">
    <source>
        <dbReference type="Proteomes" id="UP001140091"/>
    </source>
</evidence>
<dbReference type="Proteomes" id="UP001140091">
    <property type="component" value="Unassembled WGS sequence"/>
</dbReference>
<dbReference type="AlphaFoldDB" id="A0A9W8MM80"/>
<name>A0A9W8MM80_9AGAR</name>
<dbReference type="EMBL" id="JANBPK010000311">
    <property type="protein sequence ID" value="KAJ2935826.1"/>
    <property type="molecule type" value="Genomic_DNA"/>
</dbReference>
<accession>A0A9W8MM80</accession>
<sequence length="68" mass="7766">MNRALNWKLKKLMGERLHIARLNSGYSGLWYTLHIVKFHLFSLSVDSTLMSYHVLNSATIPCSHIHGG</sequence>